<evidence type="ECO:0000313" key="10">
    <source>
        <dbReference type="EMBL" id="OWF48772.1"/>
    </source>
</evidence>
<feature type="domain" description="Receptor ligand binding region" evidence="9">
    <location>
        <begin position="56"/>
        <end position="412"/>
    </location>
</feature>
<comment type="subcellular location">
    <subcellularLocation>
        <location evidence="1">Membrane</location>
        <topology evidence="1">Multi-pass membrane protein</topology>
    </subcellularLocation>
</comment>
<proteinExistence type="predicted"/>
<evidence type="ECO:0000259" key="9">
    <source>
        <dbReference type="Pfam" id="PF01094"/>
    </source>
</evidence>
<dbReference type="EMBL" id="NEDP02003393">
    <property type="protein sequence ID" value="OWF48772.1"/>
    <property type="molecule type" value="Genomic_DNA"/>
</dbReference>
<dbReference type="InterPro" id="IPR000337">
    <property type="entry name" value="GPCR_3"/>
</dbReference>
<feature type="compositionally biased region" description="Low complexity" evidence="7">
    <location>
        <begin position="1152"/>
        <end position="1163"/>
    </location>
</feature>
<gene>
    <name evidence="10" type="ORF">KP79_PYT11989</name>
</gene>
<evidence type="ECO:0000256" key="4">
    <source>
        <dbReference type="ARBA" id="ARBA00023136"/>
    </source>
</evidence>
<dbReference type="InterPro" id="IPR001828">
    <property type="entry name" value="ANF_lig-bd_rcpt"/>
</dbReference>
<dbReference type="Proteomes" id="UP000242188">
    <property type="component" value="Unassembled WGS sequence"/>
</dbReference>
<feature type="compositionally biased region" description="Polar residues" evidence="7">
    <location>
        <begin position="1478"/>
        <end position="1497"/>
    </location>
</feature>
<dbReference type="InterPro" id="IPR050726">
    <property type="entry name" value="mGluR"/>
</dbReference>
<comment type="caution">
    <text evidence="10">The sequence shown here is derived from an EMBL/GenBank/DDBJ whole genome shotgun (WGS) entry which is preliminary data.</text>
</comment>
<keyword evidence="2 8" id="KW-0812">Transmembrane</keyword>
<evidence type="ECO:0000256" key="2">
    <source>
        <dbReference type="ARBA" id="ARBA00022692"/>
    </source>
</evidence>
<dbReference type="Pfam" id="PF01094">
    <property type="entry name" value="ANF_receptor"/>
    <property type="match status" value="2"/>
</dbReference>
<evidence type="ECO:0000256" key="1">
    <source>
        <dbReference type="ARBA" id="ARBA00004141"/>
    </source>
</evidence>
<evidence type="ECO:0000256" key="7">
    <source>
        <dbReference type="SAM" id="MobiDB-lite"/>
    </source>
</evidence>
<feature type="compositionally biased region" description="Low complexity" evidence="7">
    <location>
        <begin position="1039"/>
        <end position="1049"/>
    </location>
</feature>
<feature type="transmembrane region" description="Helical" evidence="8">
    <location>
        <begin position="1009"/>
        <end position="1031"/>
    </location>
</feature>
<name>A0A210QJ60_MIZYE</name>
<feature type="region of interest" description="Disordered" evidence="7">
    <location>
        <begin position="1039"/>
        <end position="1167"/>
    </location>
</feature>
<dbReference type="PRINTS" id="PR00248">
    <property type="entry name" value="GPCRMGR"/>
</dbReference>
<evidence type="ECO:0000256" key="6">
    <source>
        <dbReference type="ARBA" id="ARBA00023180"/>
    </source>
</evidence>
<dbReference type="GO" id="GO:0004930">
    <property type="term" value="F:G protein-coupled receptor activity"/>
    <property type="evidence" value="ECO:0007669"/>
    <property type="project" value="InterPro"/>
</dbReference>
<dbReference type="Gene3D" id="3.40.50.2300">
    <property type="match status" value="4"/>
</dbReference>
<feature type="compositionally biased region" description="Low complexity" evidence="7">
    <location>
        <begin position="1126"/>
        <end position="1139"/>
    </location>
</feature>
<feature type="region of interest" description="Disordered" evidence="7">
    <location>
        <begin position="1244"/>
        <end position="1285"/>
    </location>
</feature>
<evidence type="ECO:0000256" key="5">
    <source>
        <dbReference type="ARBA" id="ARBA00023170"/>
    </source>
</evidence>
<accession>A0A210QJ60</accession>
<feature type="domain" description="Receptor ligand binding region" evidence="9">
    <location>
        <begin position="546"/>
        <end position="920"/>
    </location>
</feature>
<feature type="compositionally biased region" description="Polar residues" evidence="7">
    <location>
        <begin position="1249"/>
        <end position="1275"/>
    </location>
</feature>
<evidence type="ECO:0000313" key="11">
    <source>
        <dbReference type="Proteomes" id="UP000242188"/>
    </source>
</evidence>
<dbReference type="OrthoDB" id="425344at2759"/>
<dbReference type="SUPFAM" id="SSF53822">
    <property type="entry name" value="Periplasmic binding protein-like I"/>
    <property type="match status" value="2"/>
</dbReference>
<feature type="region of interest" description="Disordered" evidence="7">
    <location>
        <begin position="982"/>
        <end position="1003"/>
    </location>
</feature>
<reference evidence="10 11" key="1">
    <citation type="journal article" date="2017" name="Nat. Ecol. Evol.">
        <title>Scallop genome provides insights into evolution of bilaterian karyotype and development.</title>
        <authorList>
            <person name="Wang S."/>
            <person name="Zhang J."/>
            <person name="Jiao W."/>
            <person name="Li J."/>
            <person name="Xun X."/>
            <person name="Sun Y."/>
            <person name="Guo X."/>
            <person name="Huan P."/>
            <person name="Dong B."/>
            <person name="Zhang L."/>
            <person name="Hu X."/>
            <person name="Sun X."/>
            <person name="Wang J."/>
            <person name="Zhao C."/>
            <person name="Wang Y."/>
            <person name="Wang D."/>
            <person name="Huang X."/>
            <person name="Wang R."/>
            <person name="Lv J."/>
            <person name="Li Y."/>
            <person name="Zhang Z."/>
            <person name="Liu B."/>
            <person name="Lu W."/>
            <person name="Hui Y."/>
            <person name="Liang J."/>
            <person name="Zhou Z."/>
            <person name="Hou R."/>
            <person name="Li X."/>
            <person name="Liu Y."/>
            <person name="Li H."/>
            <person name="Ning X."/>
            <person name="Lin Y."/>
            <person name="Zhao L."/>
            <person name="Xing Q."/>
            <person name="Dou J."/>
            <person name="Li Y."/>
            <person name="Mao J."/>
            <person name="Guo H."/>
            <person name="Dou H."/>
            <person name="Li T."/>
            <person name="Mu C."/>
            <person name="Jiang W."/>
            <person name="Fu Q."/>
            <person name="Fu X."/>
            <person name="Miao Y."/>
            <person name="Liu J."/>
            <person name="Yu Q."/>
            <person name="Li R."/>
            <person name="Liao H."/>
            <person name="Li X."/>
            <person name="Kong Y."/>
            <person name="Jiang Z."/>
            <person name="Chourrout D."/>
            <person name="Li R."/>
            <person name="Bao Z."/>
        </authorList>
    </citation>
    <scope>NUCLEOTIDE SEQUENCE [LARGE SCALE GENOMIC DNA]</scope>
    <source>
        <strain evidence="10 11">PY_sf001</strain>
    </source>
</reference>
<feature type="region of interest" description="Disordered" evidence="7">
    <location>
        <begin position="1348"/>
        <end position="1368"/>
    </location>
</feature>
<organism evidence="10 11">
    <name type="scientific">Mizuhopecten yessoensis</name>
    <name type="common">Japanese scallop</name>
    <name type="synonym">Patinopecten yessoensis</name>
    <dbReference type="NCBI Taxonomy" id="6573"/>
    <lineage>
        <taxon>Eukaryota</taxon>
        <taxon>Metazoa</taxon>
        <taxon>Spiralia</taxon>
        <taxon>Lophotrochozoa</taxon>
        <taxon>Mollusca</taxon>
        <taxon>Bivalvia</taxon>
        <taxon>Autobranchia</taxon>
        <taxon>Pteriomorphia</taxon>
        <taxon>Pectinida</taxon>
        <taxon>Pectinoidea</taxon>
        <taxon>Pectinidae</taxon>
        <taxon>Mizuhopecten</taxon>
    </lineage>
</organism>
<keyword evidence="3 8" id="KW-1133">Transmembrane helix</keyword>
<feature type="region of interest" description="Disordered" evidence="7">
    <location>
        <begin position="1478"/>
        <end position="1504"/>
    </location>
</feature>
<dbReference type="GO" id="GO:0016020">
    <property type="term" value="C:membrane"/>
    <property type="evidence" value="ECO:0007669"/>
    <property type="project" value="UniProtKB-SubCell"/>
</dbReference>
<dbReference type="STRING" id="6573.A0A210QJ60"/>
<evidence type="ECO:0000256" key="3">
    <source>
        <dbReference type="ARBA" id="ARBA00022989"/>
    </source>
</evidence>
<keyword evidence="11" id="KW-1185">Reference proteome</keyword>
<feature type="compositionally biased region" description="Polar residues" evidence="7">
    <location>
        <begin position="1068"/>
        <end position="1081"/>
    </location>
</feature>
<keyword evidence="4 8" id="KW-0472">Membrane</keyword>
<keyword evidence="6" id="KW-0325">Glycoprotein</keyword>
<protein>
    <submittedName>
        <fullName evidence="10">Metabotropic glutamate receptor 3</fullName>
    </submittedName>
</protein>
<feature type="compositionally biased region" description="Low complexity" evidence="7">
    <location>
        <begin position="1094"/>
        <end position="1104"/>
    </location>
</feature>
<dbReference type="PANTHER" id="PTHR24060">
    <property type="entry name" value="METABOTROPIC GLUTAMATE RECEPTOR"/>
    <property type="match status" value="1"/>
</dbReference>
<sequence>MGDHCRDRTISANGTLNFAVIANLHETSAGKYCGSISTKGFQTAIAIEWITNILSSYIPGITLGFDIYDDCGLPSMATDAILDVLPGGKPADLLSCDDTASKSTFTGIIAMTTVEASMALADVVEPDTPFISGHARSPTLELKDNILFTVPSFKEEVKAAFQLMATLRWYYVVIVHTDEDIGKLYLEEFELQRKETKVCVGGIKEISIKYTKDVNIVKTEVKKLINYLENQQSHTLLEQMGVVYVGGTVAVRHIIQSIIDEKSTQARSLQWIMLADIKTDSDIISMIEKSADKLDIFMLTVSPHDVVNLSTFKNYFIDRLLSADPDGSYSPWLDKYMAKVYPDCGHNCNRLTVEQGFRQDINSVSAVIAVMALASAIKRVHYEHCGNESGVCLALQDKKLHLLVMDKLKSTSIPLHSSFTHLPQELSSLNTSIMIMDRHFHIDGTEMVNFFKYNSSTTRVVFDKIGYLSPNFHVANNMFSICKDECGPCVQEEEVEFGYVDGDIIILGLFSIRESQGDFGCGGYRDDDQAIVTALAFIQTIKQLPLIGGKRIGGLALDDCYSSLNISHFLTELFSGKRKLKFKTSGSEQIIDMSKVRFAVGAVSSDVTLVVADLLTHLNIPMVSYGASSSFLDNRRMYPYFLRTVPSDKLQVDGIVDVLTYLDFSFVGAIYLDDAYGYNGILDVEKKANDNGICIINKQKVTGNYLKYPQIEETLQQNVVDVVVFYGISTVAKEMLDDFEDSYIFIASEAWGKDPDLITQQTGPKSRGSLVFQTDTTFHTDNYLQKYLMSISPQNDTGLPWVEHLWENLLKCDFPWSIDKRFTNRVSNDCSMNARINQTYASHLSDYQRVVHISHAVNAIWTGCNKSTICMTQTVDRAFAEQLTNAIKNVKLTQVEGTPFKLFKDDGNGFMGLSIFNIQHQQDNKYVYKKVGTFSEEGHLNLELDQIKFYDSFGNPVQAFDVKATCKPDLCSNICQLAPPANNTTMAPATDRPVTQTSAPTDDSAGPDIIVMGVVIGLMFVVLLLLIVLLFRQHTTNKQISSQKMSMQSRHTTSSRSLDNMYEDIGSSRGNSNQGFETHNFNSRDFRDGSCGDSSSLTTKKTSSVEYSDVVQSLPDLTKPTAPRTASSSASGSGGDASSVPSRGSRATEKNSSGMSDTSGPSSLGDRTHLNYVSAKELALVDEDVLATPPPSYLELRGAVEANANPLQNSTLQRRLLQAQNRNAYNPMQPPENIPLSINTAELTGPFEANTNSPQNSTLQRRSLQPQSRDTSNPIKSPEHAPLPINSTEVFRANRPQTLPGISPEQLSNLQFVHHPSTHLQSPQLQPPPVEQQQAMYLHALPQDHHISTSPHQFKPVSQPESSHMPGQGTSPNQLYLLANHHNRESAMYLDPVPQNTNIVHNGGYAPQSSPVVLFDQNGVPHIYTESNLAQYPRDSPVNTAPQQRPIPIKPVTQSPVVYQRAAKEPNQTYMSHQSNVPLQYPIGQNNDPRQQRQLSPSYLDDDDGEVIII</sequence>
<keyword evidence="5 10" id="KW-0675">Receptor</keyword>
<dbReference type="InterPro" id="IPR028082">
    <property type="entry name" value="Peripla_BP_I"/>
</dbReference>
<evidence type="ECO:0000256" key="8">
    <source>
        <dbReference type="SAM" id="Phobius"/>
    </source>
</evidence>